<protein>
    <submittedName>
        <fullName evidence="1">Uncharacterized protein</fullName>
    </submittedName>
</protein>
<accession>A0ACB0K766</accession>
<evidence type="ECO:0000313" key="2">
    <source>
        <dbReference type="Proteomes" id="UP001177021"/>
    </source>
</evidence>
<comment type="caution">
    <text evidence="1">The sequence shown here is derived from an EMBL/GenBank/DDBJ whole genome shotgun (WGS) entry which is preliminary data.</text>
</comment>
<dbReference type="EMBL" id="CASHSV030000206">
    <property type="protein sequence ID" value="CAJ2653107.1"/>
    <property type="molecule type" value="Genomic_DNA"/>
</dbReference>
<dbReference type="Proteomes" id="UP001177021">
    <property type="component" value="Unassembled WGS sequence"/>
</dbReference>
<organism evidence="1 2">
    <name type="scientific">Trifolium pratense</name>
    <name type="common">Red clover</name>
    <dbReference type="NCBI Taxonomy" id="57577"/>
    <lineage>
        <taxon>Eukaryota</taxon>
        <taxon>Viridiplantae</taxon>
        <taxon>Streptophyta</taxon>
        <taxon>Embryophyta</taxon>
        <taxon>Tracheophyta</taxon>
        <taxon>Spermatophyta</taxon>
        <taxon>Magnoliopsida</taxon>
        <taxon>eudicotyledons</taxon>
        <taxon>Gunneridae</taxon>
        <taxon>Pentapetalae</taxon>
        <taxon>rosids</taxon>
        <taxon>fabids</taxon>
        <taxon>Fabales</taxon>
        <taxon>Fabaceae</taxon>
        <taxon>Papilionoideae</taxon>
        <taxon>50 kb inversion clade</taxon>
        <taxon>NPAAA clade</taxon>
        <taxon>Hologalegina</taxon>
        <taxon>IRL clade</taxon>
        <taxon>Trifolieae</taxon>
        <taxon>Trifolium</taxon>
    </lineage>
</organism>
<proteinExistence type="predicted"/>
<name>A0ACB0K766_TRIPR</name>
<sequence length="135" mass="15783">MENTIGVRKGAWTYEEDKLLKDCINKYGEGKWHLVPQRAGLNRCRKSCRLRWLNYLSPTIYRGSFAEDEIDMIIRLHNLLGNSLWNLEEPVAVGSEIIGSCSSVHEENYNDMEFPNVDDSFWDSNLYDFDSLWDL</sequence>
<gene>
    <name evidence="1" type="ORF">MILVUS5_LOCUS20499</name>
</gene>
<evidence type="ECO:0000313" key="1">
    <source>
        <dbReference type="EMBL" id="CAJ2653107.1"/>
    </source>
</evidence>
<reference evidence="1" key="1">
    <citation type="submission" date="2023-10" db="EMBL/GenBank/DDBJ databases">
        <authorList>
            <person name="Rodriguez Cubillos JULIANA M."/>
            <person name="De Vega J."/>
        </authorList>
    </citation>
    <scope>NUCLEOTIDE SEQUENCE</scope>
</reference>
<keyword evidence="2" id="KW-1185">Reference proteome</keyword>